<feature type="region of interest" description="Disordered" evidence="1">
    <location>
        <begin position="405"/>
        <end position="427"/>
    </location>
</feature>
<name>A0A8K0R0J5_9PLEO</name>
<dbReference type="InterPro" id="IPR017956">
    <property type="entry name" value="AT_hook_DNA-bd_motif"/>
</dbReference>
<dbReference type="OrthoDB" id="3798269at2759"/>
<dbReference type="Proteomes" id="UP000813461">
    <property type="component" value="Unassembled WGS sequence"/>
</dbReference>
<evidence type="ECO:0000313" key="2">
    <source>
        <dbReference type="EMBL" id="KAH7079430.1"/>
    </source>
</evidence>
<comment type="caution">
    <text evidence="2">The sequence shown here is derived from an EMBL/GenBank/DDBJ whole genome shotgun (WGS) entry which is preliminary data.</text>
</comment>
<reference evidence="2" key="1">
    <citation type="journal article" date="2021" name="Nat. Commun.">
        <title>Genetic determinants of endophytism in the Arabidopsis root mycobiome.</title>
        <authorList>
            <person name="Mesny F."/>
            <person name="Miyauchi S."/>
            <person name="Thiergart T."/>
            <person name="Pickel B."/>
            <person name="Atanasova L."/>
            <person name="Karlsson M."/>
            <person name="Huettel B."/>
            <person name="Barry K.W."/>
            <person name="Haridas S."/>
            <person name="Chen C."/>
            <person name="Bauer D."/>
            <person name="Andreopoulos W."/>
            <person name="Pangilinan J."/>
            <person name="LaButti K."/>
            <person name="Riley R."/>
            <person name="Lipzen A."/>
            <person name="Clum A."/>
            <person name="Drula E."/>
            <person name="Henrissat B."/>
            <person name="Kohler A."/>
            <person name="Grigoriev I.V."/>
            <person name="Martin F.M."/>
            <person name="Hacquard S."/>
        </authorList>
    </citation>
    <scope>NUCLEOTIDE SEQUENCE</scope>
    <source>
        <strain evidence="2">MPI-SDFR-AT-0120</strain>
    </source>
</reference>
<feature type="compositionally biased region" description="Low complexity" evidence="1">
    <location>
        <begin position="223"/>
        <end position="234"/>
    </location>
</feature>
<keyword evidence="3" id="KW-1185">Reference proteome</keyword>
<organism evidence="2 3">
    <name type="scientific">Paraphoma chrysanthemicola</name>
    <dbReference type="NCBI Taxonomy" id="798071"/>
    <lineage>
        <taxon>Eukaryota</taxon>
        <taxon>Fungi</taxon>
        <taxon>Dikarya</taxon>
        <taxon>Ascomycota</taxon>
        <taxon>Pezizomycotina</taxon>
        <taxon>Dothideomycetes</taxon>
        <taxon>Pleosporomycetidae</taxon>
        <taxon>Pleosporales</taxon>
        <taxon>Pleosporineae</taxon>
        <taxon>Phaeosphaeriaceae</taxon>
        <taxon>Paraphoma</taxon>
    </lineage>
</organism>
<proteinExistence type="predicted"/>
<accession>A0A8K0R0J5</accession>
<evidence type="ECO:0000256" key="1">
    <source>
        <dbReference type="SAM" id="MobiDB-lite"/>
    </source>
</evidence>
<feature type="compositionally biased region" description="Low complexity" evidence="1">
    <location>
        <begin position="86"/>
        <end position="98"/>
    </location>
</feature>
<protein>
    <submittedName>
        <fullName evidence="2">Uncharacterized protein</fullName>
    </submittedName>
</protein>
<feature type="region of interest" description="Disordered" evidence="1">
    <location>
        <begin position="312"/>
        <end position="333"/>
    </location>
</feature>
<dbReference type="AlphaFoldDB" id="A0A8K0R0J5"/>
<sequence length="449" mass="47636">MPPKAQSNVLRGRGRPKRSAAPEPAPAPAPSSAPVADAPKKRGRAAKAEPVEPPAEAPKKRGRPAKASGGELAADYPVKRARRSLAAVAPAPVVEAAPSPKKRAGRPPKNSVAQPPVPAPTPKKRMGRPRQADVAAAAAQETSETPRRRGRPAKNVSADVLNRVAGSPRITKSRARSTPKAKPAAVSLVNRRMRSRLRTRLAPAPKVKEELVPQPAKRRGRPPRAAAQAPSPKKATSHRGPQTAVTKPAAPRKKRGITVLEVPDKFVALVTQYLHELQDADADLEPGEDGAADDISAESEIDADAVAAAAEEELPEITEENVPLTSATATGDDENASIVGEQIQIHDAVDADPVADMVEEAEVMDDIVSDILAHGDERVEEQPTEPSAEVEIETNIQEVVHIEQGSNQPAAFEEDVETQEDGPASIFDEEVDSYIREPVSRYSAGAIFG</sequence>
<dbReference type="GO" id="GO:0003677">
    <property type="term" value="F:DNA binding"/>
    <property type="evidence" value="ECO:0007669"/>
    <property type="project" value="InterPro"/>
</dbReference>
<dbReference type="EMBL" id="JAGMVJ010000016">
    <property type="protein sequence ID" value="KAH7079430.1"/>
    <property type="molecule type" value="Genomic_DNA"/>
</dbReference>
<dbReference type="SMART" id="SM00384">
    <property type="entry name" value="AT_hook"/>
    <property type="match status" value="7"/>
</dbReference>
<dbReference type="PRINTS" id="PR00929">
    <property type="entry name" value="ATHOOK"/>
</dbReference>
<gene>
    <name evidence="2" type="ORF">FB567DRAFT_121907</name>
</gene>
<evidence type="ECO:0000313" key="3">
    <source>
        <dbReference type="Proteomes" id="UP000813461"/>
    </source>
</evidence>
<feature type="region of interest" description="Disordered" evidence="1">
    <location>
        <begin position="1"/>
        <end position="256"/>
    </location>
</feature>